<dbReference type="EMBL" id="FR872582">
    <property type="protein sequence ID" value="CCB89123.1"/>
    <property type="molecule type" value="Genomic_DNA"/>
</dbReference>
<dbReference type="KEGG" id="sng:SNE_A12460"/>
<dbReference type="HOGENOM" id="CLU_2358174_0_0_0"/>
<dbReference type="RefSeq" id="WP_013943590.1">
    <property type="nucleotide sequence ID" value="NC_015713.1"/>
</dbReference>
<accession>F8L4Y7</accession>
<sequence>MSVSLGSGDVVTMEDAVIALDIFEREANQTRGNILNYYAAIGVGTMNNSYVNDMRATQERVRAAANQVLTTCRFQNQNVRNYVAIRLQRIAQIFNP</sequence>
<name>F8L4Y7_SIMNZ</name>
<proteinExistence type="predicted"/>
<reference evidence="1 2" key="2">
    <citation type="journal article" date="2011" name="Mol. Biol. Evol.">
        <title>Unity in variety--the pan-genome of the Chlamydiae.</title>
        <authorList>
            <person name="Collingro A."/>
            <person name="Tischler P."/>
            <person name="Weinmaier T."/>
            <person name="Penz T."/>
            <person name="Heinz E."/>
            <person name="Brunham R.C."/>
            <person name="Read T.D."/>
            <person name="Bavoil P.M."/>
            <person name="Sachse K."/>
            <person name="Kahane S."/>
            <person name="Friedman M.G."/>
            <person name="Rattei T."/>
            <person name="Myers G.S."/>
            <person name="Horn M."/>
        </authorList>
    </citation>
    <scope>NUCLEOTIDE SEQUENCE [LARGE SCALE GENOMIC DNA]</scope>
    <source>
        <strain evidence="2">ATCC VR-1471 / Z</strain>
    </source>
</reference>
<keyword evidence="2" id="KW-1185">Reference proteome</keyword>
<evidence type="ECO:0000313" key="2">
    <source>
        <dbReference type="Proteomes" id="UP000000496"/>
    </source>
</evidence>
<dbReference type="STRING" id="331113.SNE_A12460"/>
<gene>
    <name evidence="1" type="ordered locus">SNE_A12460</name>
</gene>
<evidence type="ECO:0000313" key="1">
    <source>
        <dbReference type="EMBL" id="CCB89123.1"/>
    </source>
</evidence>
<organism evidence="1 2">
    <name type="scientific">Simkania negevensis (strain ATCC VR-1471 / DSM 27360 / Z)</name>
    <dbReference type="NCBI Taxonomy" id="331113"/>
    <lineage>
        <taxon>Bacteria</taxon>
        <taxon>Pseudomonadati</taxon>
        <taxon>Chlamydiota</taxon>
        <taxon>Chlamydiia</taxon>
        <taxon>Parachlamydiales</taxon>
        <taxon>Simkaniaceae</taxon>
        <taxon>Simkania</taxon>
    </lineage>
</organism>
<reference key="1">
    <citation type="journal article" date="2011" name="Mol. Biol. Evol.">
        <title>Unity in variety -- the pan-genome of the Chlamydiae.</title>
        <authorList>
            <person name="Collingro A."/>
            <person name="Tischler P."/>
            <person name="Weinmaier T."/>
            <person name="Penz T."/>
            <person name="Heinz E."/>
            <person name="Brunham R.C."/>
            <person name="Read T.D."/>
            <person name="Bavoil P.M."/>
            <person name="Sachse K."/>
            <person name="Kahane S."/>
            <person name="Friedman M.G."/>
            <person name="Rattei T."/>
            <person name="Myers G.S.A."/>
            <person name="Horn M."/>
        </authorList>
    </citation>
    <scope>NUCLEOTIDE SEQUENCE</scope>
    <source>
        <strain>Z</strain>
    </source>
</reference>
<dbReference type="AlphaFoldDB" id="F8L4Y7"/>
<protein>
    <submittedName>
        <fullName evidence="1">Uncharacterized protein</fullName>
    </submittedName>
</protein>
<dbReference type="Proteomes" id="UP000000496">
    <property type="component" value="Chromosome gsn.131"/>
</dbReference>